<dbReference type="EMBL" id="BK032594">
    <property type="protein sequence ID" value="DAF50218.1"/>
    <property type="molecule type" value="Genomic_DNA"/>
</dbReference>
<organism evidence="2">
    <name type="scientific">Siphoviridae sp. ctXof7</name>
    <dbReference type="NCBI Taxonomy" id="2827888"/>
    <lineage>
        <taxon>Viruses</taxon>
        <taxon>Duplodnaviria</taxon>
        <taxon>Heunggongvirae</taxon>
        <taxon>Uroviricota</taxon>
        <taxon>Caudoviricetes</taxon>
    </lineage>
</organism>
<proteinExistence type="predicted"/>
<feature type="region of interest" description="Disordered" evidence="1">
    <location>
        <begin position="1"/>
        <end position="36"/>
    </location>
</feature>
<protein>
    <submittedName>
        <fullName evidence="2">Uncharacterized protein</fullName>
    </submittedName>
</protein>
<name>A0A8S5SHX7_9CAUD</name>
<evidence type="ECO:0000313" key="2">
    <source>
        <dbReference type="EMBL" id="DAF50218.1"/>
    </source>
</evidence>
<evidence type="ECO:0000256" key="1">
    <source>
        <dbReference type="SAM" id="MobiDB-lite"/>
    </source>
</evidence>
<reference evidence="2" key="1">
    <citation type="journal article" date="2021" name="Proc. Natl. Acad. Sci. U.S.A.">
        <title>A Catalog of Tens of Thousands of Viruses from Human Metagenomes Reveals Hidden Associations with Chronic Diseases.</title>
        <authorList>
            <person name="Tisza M.J."/>
            <person name="Buck C.B."/>
        </authorList>
    </citation>
    <scope>NUCLEOTIDE SEQUENCE</scope>
    <source>
        <strain evidence="2">CtXof7</strain>
    </source>
</reference>
<accession>A0A8S5SHX7</accession>
<feature type="compositionally biased region" description="Basic residues" evidence="1">
    <location>
        <begin position="14"/>
        <end position="24"/>
    </location>
</feature>
<sequence>MELAEKKAKSASARGRKTSAKKPAAKKEPEVPAFDARAQRTKLLDATLQSIEYAEFDKRAPLIREARALISELAGPAVVVESKEEGDNVVNFQDQLARRRSNASGAGRR</sequence>